<evidence type="ECO:0000313" key="3">
    <source>
        <dbReference type="EMBL" id="KAK4130201.1"/>
    </source>
</evidence>
<proteinExistence type="predicted"/>
<feature type="compositionally biased region" description="Polar residues" evidence="2">
    <location>
        <begin position="10"/>
        <end position="23"/>
    </location>
</feature>
<dbReference type="PROSITE" id="PS50077">
    <property type="entry name" value="HEAT_REPEAT"/>
    <property type="match status" value="1"/>
</dbReference>
<keyword evidence="4" id="KW-1185">Reference proteome</keyword>
<name>A0AAN6UEL6_9PEZI</name>
<feature type="region of interest" description="Disordered" evidence="2">
    <location>
        <begin position="1"/>
        <end position="25"/>
    </location>
</feature>
<dbReference type="AlphaFoldDB" id="A0AAN6UEL6"/>
<gene>
    <name evidence="3" type="ORF">BT67DRAFT_445923</name>
</gene>
<organism evidence="3 4">
    <name type="scientific">Trichocladium antarcticum</name>
    <dbReference type="NCBI Taxonomy" id="1450529"/>
    <lineage>
        <taxon>Eukaryota</taxon>
        <taxon>Fungi</taxon>
        <taxon>Dikarya</taxon>
        <taxon>Ascomycota</taxon>
        <taxon>Pezizomycotina</taxon>
        <taxon>Sordariomycetes</taxon>
        <taxon>Sordariomycetidae</taxon>
        <taxon>Sordariales</taxon>
        <taxon>Chaetomiaceae</taxon>
        <taxon>Trichocladium</taxon>
    </lineage>
</organism>
<feature type="repeat" description="HEAT" evidence="1">
    <location>
        <begin position="71"/>
        <end position="88"/>
    </location>
</feature>
<evidence type="ECO:0000256" key="2">
    <source>
        <dbReference type="SAM" id="MobiDB-lite"/>
    </source>
</evidence>
<reference evidence="3" key="2">
    <citation type="submission" date="2023-05" db="EMBL/GenBank/DDBJ databases">
        <authorList>
            <consortium name="Lawrence Berkeley National Laboratory"/>
            <person name="Steindorff A."/>
            <person name="Hensen N."/>
            <person name="Bonometti L."/>
            <person name="Westerberg I."/>
            <person name="Brannstrom I.O."/>
            <person name="Guillou S."/>
            <person name="Cros-Aarteil S."/>
            <person name="Calhoun S."/>
            <person name="Haridas S."/>
            <person name="Kuo A."/>
            <person name="Mondo S."/>
            <person name="Pangilinan J."/>
            <person name="Riley R."/>
            <person name="Labutti K."/>
            <person name="Andreopoulos B."/>
            <person name="Lipzen A."/>
            <person name="Chen C."/>
            <person name="Yanf M."/>
            <person name="Daum C."/>
            <person name="Ng V."/>
            <person name="Clum A."/>
            <person name="Ohm R."/>
            <person name="Martin F."/>
            <person name="Silar P."/>
            <person name="Natvig D."/>
            <person name="Lalanne C."/>
            <person name="Gautier V."/>
            <person name="Ament-Velasquez S.L."/>
            <person name="Kruys A."/>
            <person name="Hutchinson M.I."/>
            <person name="Powell A.J."/>
            <person name="Barry K."/>
            <person name="Miller A.N."/>
            <person name="Grigoriev I.V."/>
            <person name="Debuchy R."/>
            <person name="Gladieux P."/>
            <person name="Thoren M.H."/>
            <person name="Johannesson H."/>
        </authorList>
    </citation>
    <scope>NUCLEOTIDE SEQUENCE</scope>
    <source>
        <strain evidence="3">CBS 123565</strain>
    </source>
</reference>
<comment type="caution">
    <text evidence="3">The sequence shown here is derived from an EMBL/GenBank/DDBJ whole genome shotgun (WGS) entry which is preliminary data.</text>
</comment>
<sequence length="88" mass="9610">MAAAAAGNSCLVSTLRSPSTSKFGSDHCSLAVSWLACRMHRRQRLGAESQLQPYEAMSSQKLAQVPSVVSFIPELVSLLQDVDFEVRR</sequence>
<dbReference type="InterPro" id="IPR021133">
    <property type="entry name" value="HEAT_type_2"/>
</dbReference>
<accession>A0AAN6UEL6</accession>
<protein>
    <submittedName>
        <fullName evidence="3">Uncharacterized protein</fullName>
    </submittedName>
</protein>
<evidence type="ECO:0000256" key="1">
    <source>
        <dbReference type="PROSITE-ProRule" id="PRU00103"/>
    </source>
</evidence>
<dbReference type="Proteomes" id="UP001304895">
    <property type="component" value="Unassembled WGS sequence"/>
</dbReference>
<reference evidence="3" key="1">
    <citation type="journal article" date="2023" name="Mol. Phylogenet. Evol.">
        <title>Genome-scale phylogeny and comparative genomics of the fungal order Sordariales.</title>
        <authorList>
            <person name="Hensen N."/>
            <person name="Bonometti L."/>
            <person name="Westerberg I."/>
            <person name="Brannstrom I.O."/>
            <person name="Guillou S."/>
            <person name="Cros-Aarteil S."/>
            <person name="Calhoun S."/>
            <person name="Haridas S."/>
            <person name="Kuo A."/>
            <person name="Mondo S."/>
            <person name="Pangilinan J."/>
            <person name="Riley R."/>
            <person name="LaButti K."/>
            <person name="Andreopoulos B."/>
            <person name="Lipzen A."/>
            <person name="Chen C."/>
            <person name="Yan M."/>
            <person name="Daum C."/>
            <person name="Ng V."/>
            <person name="Clum A."/>
            <person name="Steindorff A."/>
            <person name="Ohm R.A."/>
            <person name="Martin F."/>
            <person name="Silar P."/>
            <person name="Natvig D.O."/>
            <person name="Lalanne C."/>
            <person name="Gautier V."/>
            <person name="Ament-Velasquez S.L."/>
            <person name="Kruys A."/>
            <person name="Hutchinson M.I."/>
            <person name="Powell A.J."/>
            <person name="Barry K."/>
            <person name="Miller A.N."/>
            <person name="Grigoriev I.V."/>
            <person name="Debuchy R."/>
            <person name="Gladieux P."/>
            <person name="Hiltunen Thoren M."/>
            <person name="Johannesson H."/>
        </authorList>
    </citation>
    <scope>NUCLEOTIDE SEQUENCE</scope>
    <source>
        <strain evidence="3">CBS 123565</strain>
    </source>
</reference>
<evidence type="ECO:0000313" key="4">
    <source>
        <dbReference type="Proteomes" id="UP001304895"/>
    </source>
</evidence>
<dbReference type="EMBL" id="MU853441">
    <property type="protein sequence ID" value="KAK4130201.1"/>
    <property type="molecule type" value="Genomic_DNA"/>
</dbReference>